<evidence type="ECO:0000256" key="1">
    <source>
        <dbReference type="SAM" id="MobiDB-lite"/>
    </source>
</evidence>
<dbReference type="Gene3D" id="3.40.50.10540">
    <property type="entry name" value="Crotonobetainyl-coa:carnitine coa-transferase, domain 1"/>
    <property type="match status" value="1"/>
</dbReference>
<feature type="compositionally biased region" description="Polar residues" evidence="1">
    <location>
        <begin position="178"/>
        <end position="189"/>
    </location>
</feature>
<dbReference type="EMBL" id="AP019620">
    <property type="protein sequence ID" value="BBJ38434.1"/>
    <property type="molecule type" value="Genomic_DNA"/>
</dbReference>
<dbReference type="InterPro" id="IPR044855">
    <property type="entry name" value="CoA-Trfase_III_dom3_sf"/>
</dbReference>
<dbReference type="AlphaFoldDB" id="A0A499UBX2"/>
<evidence type="ECO:0000313" key="2">
    <source>
        <dbReference type="EMBL" id="BBJ38434.1"/>
    </source>
</evidence>
<evidence type="ECO:0000313" key="3">
    <source>
        <dbReference type="Proteomes" id="UP000463951"/>
    </source>
</evidence>
<accession>A0A499UBX2</accession>
<organism evidence="2 3">
    <name type="scientific">Streptomyces antimycoticus</name>
    <dbReference type="NCBI Taxonomy" id="68175"/>
    <lineage>
        <taxon>Bacteria</taxon>
        <taxon>Bacillati</taxon>
        <taxon>Actinomycetota</taxon>
        <taxon>Actinomycetes</taxon>
        <taxon>Kitasatosporales</taxon>
        <taxon>Streptomycetaceae</taxon>
        <taxon>Streptomyces</taxon>
        <taxon>Streptomyces violaceusniger group</taxon>
    </lineage>
</organism>
<dbReference type="Gene3D" id="3.30.1540.10">
    <property type="entry name" value="formyl-coa transferase, domain 3"/>
    <property type="match status" value="1"/>
</dbReference>
<dbReference type="Proteomes" id="UP000463951">
    <property type="component" value="Chromosome"/>
</dbReference>
<dbReference type="SUPFAM" id="SSF89796">
    <property type="entry name" value="CoA-transferase family III (CaiB/BaiF)"/>
    <property type="match status" value="1"/>
</dbReference>
<gene>
    <name evidence="2" type="ORF">SSPO_011520</name>
</gene>
<reference evidence="2 3" key="1">
    <citation type="journal article" date="2020" name="Int. J. Syst. Evol. Microbiol.">
        <title>Reclassification of Streptomyces castelarensis and Streptomyces sporoclivatus as later heterotypic synonyms of Streptomyces antimycoticus.</title>
        <authorList>
            <person name="Komaki H."/>
            <person name="Tamura T."/>
        </authorList>
    </citation>
    <scope>NUCLEOTIDE SEQUENCE [LARGE SCALE GENOMIC DNA]</scope>
    <source>
        <strain evidence="2 3">NBRC 100767</strain>
    </source>
</reference>
<sequence>METTEPKLLAEAMIKGVRERATTDDFDPHAELRDILAPLGMSPEDCGGTVTFLKKDPLMPSATRLGGAAAVALVQQSVVAAKLWRMRTGIGQDITVDLGQAIRRLAPASEFTWETLNGYPADIPDRFVGAYLSFYKTADDRHIIPANIYPGIKSKMLEVLDCADNPRHWPRRSPGTPPTSWSGWANGTGSSSPRCVPSRSSPASRSSTTWHPAR</sequence>
<name>A0A499UBX2_9ACTN</name>
<feature type="compositionally biased region" description="Low complexity" evidence="1">
    <location>
        <begin position="190"/>
        <end position="207"/>
    </location>
</feature>
<feature type="region of interest" description="Disordered" evidence="1">
    <location>
        <begin position="168"/>
        <end position="214"/>
    </location>
</feature>
<dbReference type="InterPro" id="IPR023606">
    <property type="entry name" value="CoA-Trfase_III_dom_1_sf"/>
</dbReference>
<proteinExistence type="predicted"/>
<protein>
    <submittedName>
        <fullName evidence="2">Uncharacterized protein</fullName>
    </submittedName>
</protein>